<dbReference type="InterPro" id="IPR015915">
    <property type="entry name" value="Kelch-typ_b-propeller"/>
</dbReference>
<dbReference type="InterPro" id="IPR036047">
    <property type="entry name" value="F-box-like_dom_sf"/>
</dbReference>
<dbReference type="PANTHER" id="PTHR46344">
    <property type="entry name" value="OS02G0202900 PROTEIN"/>
    <property type="match status" value="1"/>
</dbReference>
<dbReference type="OrthoDB" id="45365at2759"/>
<evidence type="ECO:0000256" key="1">
    <source>
        <dbReference type="ARBA" id="ARBA00022441"/>
    </source>
</evidence>
<keyword evidence="1" id="KW-0880">Kelch repeat</keyword>
<dbReference type="PANTHER" id="PTHR46344:SF4">
    <property type="entry name" value="OS07G0153400 PROTEIN"/>
    <property type="match status" value="1"/>
</dbReference>
<dbReference type="Proteomes" id="UP000189703">
    <property type="component" value="Unplaced"/>
</dbReference>
<dbReference type="eggNOG" id="KOG1072">
    <property type="taxonomic scope" value="Eukaryota"/>
</dbReference>
<keyword evidence="5" id="KW-1185">Reference proteome</keyword>
<feature type="domain" description="F-box" evidence="4">
    <location>
        <begin position="29"/>
        <end position="69"/>
    </location>
</feature>
<dbReference type="RefSeq" id="XP_010271263.1">
    <property type="nucleotide sequence ID" value="XM_010272961.1"/>
</dbReference>
<dbReference type="GeneID" id="104607337"/>
<dbReference type="AlphaFoldDB" id="A0A1U8ATQ5"/>
<keyword evidence="2" id="KW-0677">Repeat</keyword>
<dbReference type="SUPFAM" id="SSF117281">
    <property type="entry name" value="Kelch motif"/>
    <property type="match status" value="1"/>
</dbReference>
<reference evidence="6" key="1">
    <citation type="submission" date="2025-08" db="UniProtKB">
        <authorList>
            <consortium name="RefSeq"/>
        </authorList>
    </citation>
    <scope>IDENTIFICATION</scope>
</reference>
<evidence type="ECO:0000313" key="6">
    <source>
        <dbReference type="RefSeq" id="XP_010271263.1"/>
    </source>
</evidence>
<dbReference type="KEGG" id="nnu:104607337"/>
<dbReference type="SMART" id="SM00256">
    <property type="entry name" value="FBOX"/>
    <property type="match status" value="1"/>
</dbReference>
<evidence type="ECO:0000256" key="3">
    <source>
        <dbReference type="SAM" id="MobiDB-lite"/>
    </source>
</evidence>
<dbReference type="InParanoid" id="A0A1U8ATQ5"/>
<feature type="region of interest" description="Disordered" evidence="3">
    <location>
        <begin position="1"/>
        <end position="26"/>
    </location>
</feature>
<protein>
    <submittedName>
        <fullName evidence="6">F-box protein AFR-like</fullName>
    </submittedName>
</protein>
<evidence type="ECO:0000313" key="5">
    <source>
        <dbReference type="Proteomes" id="UP000189703"/>
    </source>
</evidence>
<organism evidence="5 6">
    <name type="scientific">Nelumbo nucifera</name>
    <name type="common">Sacred lotus</name>
    <dbReference type="NCBI Taxonomy" id="4432"/>
    <lineage>
        <taxon>Eukaryota</taxon>
        <taxon>Viridiplantae</taxon>
        <taxon>Streptophyta</taxon>
        <taxon>Embryophyta</taxon>
        <taxon>Tracheophyta</taxon>
        <taxon>Spermatophyta</taxon>
        <taxon>Magnoliopsida</taxon>
        <taxon>Proteales</taxon>
        <taxon>Nelumbonaceae</taxon>
        <taxon>Nelumbo</taxon>
    </lineage>
</organism>
<name>A0A1U8ATQ5_NELNU</name>
<proteinExistence type="predicted"/>
<dbReference type="InterPro" id="IPR001810">
    <property type="entry name" value="F-box_dom"/>
</dbReference>
<evidence type="ECO:0000259" key="4">
    <source>
        <dbReference type="SMART" id="SM00256"/>
    </source>
</evidence>
<dbReference type="SUPFAM" id="SSF81383">
    <property type="entry name" value="F-box domain"/>
    <property type="match status" value="1"/>
</dbReference>
<dbReference type="Pfam" id="PF00646">
    <property type="entry name" value="F-box"/>
    <property type="match status" value="1"/>
</dbReference>
<sequence>MAILEASTTPTVENSEENQENSEPLIPGLPDEIAEHCLLHLPYPYQMLVRSVSSSWNRAITNPNFLLSKKTLSLSMLYIFVFAFHKPTGKIQWQAVDPRSGRWFILPPMPCVKPVCPPGFACASLSRQGVLYVLGGMRSDTETSLQTLMTYRPAPERAASTRRTTKHQDGAVDSLTLMFSCPLTLFIVSKPANRSSEAERLMHINFPLMTV</sequence>
<gene>
    <name evidence="6" type="primary">LOC104607337</name>
</gene>
<feature type="compositionally biased region" description="Polar residues" evidence="3">
    <location>
        <begin position="1"/>
        <end position="12"/>
    </location>
</feature>
<evidence type="ECO:0000256" key="2">
    <source>
        <dbReference type="ARBA" id="ARBA00022737"/>
    </source>
</evidence>
<accession>A0A1U8ATQ5</accession>